<comment type="caution">
    <text evidence="2">The sequence shown here is derived from an EMBL/GenBank/DDBJ whole genome shotgun (WGS) entry which is preliminary data.</text>
</comment>
<dbReference type="InterPro" id="IPR041413">
    <property type="entry name" value="MLTR_LBD"/>
</dbReference>
<dbReference type="RefSeq" id="WP_380755411.1">
    <property type="nucleotide sequence ID" value="NZ_JBHSRF010000028.1"/>
</dbReference>
<accession>A0ABW1NKL8</accession>
<protein>
    <recommendedName>
        <fullName evidence="1">MmyB-like transcription regulator ligand binding domain-containing protein</fullName>
    </recommendedName>
</protein>
<proteinExistence type="predicted"/>
<gene>
    <name evidence="2" type="ORF">ACFP1K_19920</name>
</gene>
<dbReference type="Proteomes" id="UP001596137">
    <property type="component" value="Unassembled WGS sequence"/>
</dbReference>
<evidence type="ECO:0000259" key="1">
    <source>
        <dbReference type="Pfam" id="PF17765"/>
    </source>
</evidence>
<feature type="domain" description="MmyB-like transcription regulator ligand binding" evidence="1">
    <location>
        <begin position="6"/>
        <end position="68"/>
    </location>
</feature>
<evidence type="ECO:0000313" key="3">
    <source>
        <dbReference type="Proteomes" id="UP001596137"/>
    </source>
</evidence>
<keyword evidence="3" id="KW-1185">Reference proteome</keyword>
<name>A0ABW1NKL8_9ACTN</name>
<dbReference type="Pfam" id="PF17765">
    <property type="entry name" value="MLTR_LBD"/>
    <property type="match status" value="1"/>
</dbReference>
<evidence type="ECO:0000313" key="2">
    <source>
        <dbReference type="EMBL" id="MFC6083450.1"/>
    </source>
</evidence>
<reference evidence="3" key="1">
    <citation type="journal article" date="2019" name="Int. J. Syst. Evol. Microbiol.">
        <title>The Global Catalogue of Microorganisms (GCM) 10K type strain sequencing project: providing services to taxonomists for standard genome sequencing and annotation.</title>
        <authorList>
            <consortium name="The Broad Institute Genomics Platform"/>
            <consortium name="The Broad Institute Genome Sequencing Center for Infectious Disease"/>
            <person name="Wu L."/>
            <person name="Ma J."/>
        </authorList>
    </citation>
    <scope>NUCLEOTIDE SEQUENCE [LARGE SCALE GENOMIC DNA]</scope>
    <source>
        <strain evidence="3">JCM 30346</strain>
    </source>
</reference>
<dbReference type="EMBL" id="JBHSRF010000028">
    <property type="protein sequence ID" value="MFC6083450.1"/>
    <property type="molecule type" value="Genomic_DNA"/>
</dbReference>
<sequence length="72" mass="8243">MRFTRGEEVAARHDVQRRTHTQIRYRHRVVGELTLQYETLRVDRAPGQHLVVAQAEPGSLSARALARLSRPA</sequence>
<organism evidence="2 3">
    <name type="scientific">Sphaerisporangium aureirubrum</name>
    <dbReference type="NCBI Taxonomy" id="1544736"/>
    <lineage>
        <taxon>Bacteria</taxon>
        <taxon>Bacillati</taxon>
        <taxon>Actinomycetota</taxon>
        <taxon>Actinomycetes</taxon>
        <taxon>Streptosporangiales</taxon>
        <taxon>Streptosporangiaceae</taxon>
        <taxon>Sphaerisporangium</taxon>
    </lineage>
</organism>
<dbReference type="Gene3D" id="3.30.450.180">
    <property type="match status" value="1"/>
</dbReference>